<dbReference type="Proteomes" id="UP000812270">
    <property type="component" value="Unassembled WGS sequence"/>
</dbReference>
<protein>
    <recommendedName>
        <fullName evidence="4">OmpH family outer membrane protein</fullName>
    </recommendedName>
</protein>
<gene>
    <name evidence="2" type="ORF">KTO63_23835</name>
</gene>
<feature type="signal peptide" evidence="1">
    <location>
        <begin position="1"/>
        <end position="19"/>
    </location>
</feature>
<proteinExistence type="predicted"/>
<evidence type="ECO:0000256" key="1">
    <source>
        <dbReference type="SAM" id="SignalP"/>
    </source>
</evidence>
<evidence type="ECO:0000313" key="3">
    <source>
        <dbReference type="Proteomes" id="UP000812270"/>
    </source>
</evidence>
<dbReference type="EMBL" id="JAHSPG010000018">
    <property type="protein sequence ID" value="MBV4360217.1"/>
    <property type="molecule type" value="Genomic_DNA"/>
</dbReference>
<dbReference type="AlphaFoldDB" id="A0A9E2SES9"/>
<keyword evidence="3" id="KW-1185">Reference proteome</keyword>
<reference evidence="2" key="1">
    <citation type="submission" date="2021-06" db="EMBL/GenBank/DDBJ databases">
        <authorList>
            <person name="Huq M.A."/>
        </authorList>
    </citation>
    <scope>NUCLEOTIDE SEQUENCE</scope>
    <source>
        <strain evidence="2">MAH-26</strain>
    </source>
</reference>
<keyword evidence="1" id="KW-0732">Signal</keyword>
<evidence type="ECO:0008006" key="4">
    <source>
        <dbReference type="Google" id="ProtNLM"/>
    </source>
</evidence>
<evidence type="ECO:0000313" key="2">
    <source>
        <dbReference type="EMBL" id="MBV4360217.1"/>
    </source>
</evidence>
<feature type="chain" id="PRO_5038637406" description="OmpH family outer membrane protein" evidence="1">
    <location>
        <begin position="20"/>
        <end position="166"/>
    </location>
</feature>
<dbReference type="RefSeq" id="WP_217794487.1">
    <property type="nucleotide sequence ID" value="NZ_JAHSPG010000018.1"/>
</dbReference>
<name>A0A9E2SES9_9BACT</name>
<sequence>MKKTIIVLAACFITATTFAQDAVSKEDIDVIQSVFGKEKKELVQQYMTLPADQSAKFWTIYDEYEVKRKELNRQRINIIQDYANAYDKLDNAKADDLAKRALENEISLDKLHLQYYKKVSTAVGGVNAAKFFQLEGYLQTIIKAHVMDQIPFIGELDKTKKPTSQM</sequence>
<comment type="caution">
    <text evidence="2">The sequence shown here is derived from an EMBL/GenBank/DDBJ whole genome shotgun (WGS) entry which is preliminary data.</text>
</comment>
<accession>A0A9E2SES9</accession>
<organism evidence="2 3">
    <name type="scientific">Pinibacter aurantiacus</name>
    <dbReference type="NCBI Taxonomy" id="2851599"/>
    <lineage>
        <taxon>Bacteria</taxon>
        <taxon>Pseudomonadati</taxon>
        <taxon>Bacteroidota</taxon>
        <taxon>Chitinophagia</taxon>
        <taxon>Chitinophagales</taxon>
        <taxon>Chitinophagaceae</taxon>
        <taxon>Pinibacter</taxon>
    </lineage>
</organism>